<reference evidence="5" key="1">
    <citation type="journal article" date="2019" name="Int. J. Syst. Evol. Microbiol.">
        <title>The Global Catalogue of Microorganisms (GCM) 10K type strain sequencing project: providing services to taxonomists for standard genome sequencing and annotation.</title>
        <authorList>
            <consortium name="The Broad Institute Genomics Platform"/>
            <consortium name="The Broad Institute Genome Sequencing Center for Infectious Disease"/>
            <person name="Wu L."/>
            <person name="Ma J."/>
        </authorList>
    </citation>
    <scope>NUCLEOTIDE SEQUENCE [LARGE SCALE GENOMIC DNA]</scope>
    <source>
        <strain evidence="5">JCM 17923</strain>
    </source>
</reference>
<comment type="similarity">
    <text evidence="1">Belongs to the ComF/GntX family.</text>
</comment>
<dbReference type="InterPro" id="IPR029057">
    <property type="entry name" value="PRTase-like"/>
</dbReference>
<dbReference type="Proteomes" id="UP001501153">
    <property type="component" value="Unassembled WGS sequence"/>
</dbReference>
<evidence type="ECO:0000313" key="4">
    <source>
        <dbReference type="EMBL" id="GAA4351282.1"/>
    </source>
</evidence>
<name>A0ABP8I4M1_9BACT</name>
<dbReference type="InterPro" id="IPR000836">
    <property type="entry name" value="PRTase_dom"/>
</dbReference>
<comment type="caution">
    <text evidence="4">The sequence shown here is derived from an EMBL/GenBank/DDBJ whole genome shotgun (WGS) entry which is preliminary data.</text>
</comment>
<evidence type="ECO:0000256" key="1">
    <source>
        <dbReference type="ARBA" id="ARBA00008007"/>
    </source>
</evidence>
<dbReference type="RefSeq" id="WP_345234389.1">
    <property type="nucleotide sequence ID" value="NZ_BAABGZ010000013.1"/>
</dbReference>
<dbReference type="Pfam" id="PF00156">
    <property type="entry name" value="Pribosyltran"/>
    <property type="match status" value="1"/>
</dbReference>
<accession>A0ABP8I4M1</accession>
<evidence type="ECO:0000259" key="2">
    <source>
        <dbReference type="Pfam" id="PF00156"/>
    </source>
</evidence>
<evidence type="ECO:0000313" key="5">
    <source>
        <dbReference type="Proteomes" id="UP001501153"/>
    </source>
</evidence>
<dbReference type="EMBL" id="BAABGZ010000013">
    <property type="protein sequence ID" value="GAA4351282.1"/>
    <property type="molecule type" value="Genomic_DNA"/>
</dbReference>
<dbReference type="InterPro" id="IPR051910">
    <property type="entry name" value="ComF/GntX_DNA_util-trans"/>
</dbReference>
<dbReference type="PANTHER" id="PTHR47505:SF1">
    <property type="entry name" value="DNA UTILIZATION PROTEIN YHGH"/>
    <property type="match status" value="1"/>
</dbReference>
<organism evidence="4 5">
    <name type="scientific">Hymenobacter saemangeumensis</name>
    <dbReference type="NCBI Taxonomy" id="1084522"/>
    <lineage>
        <taxon>Bacteria</taxon>
        <taxon>Pseudomonadati</taxon>
        <taxon>Bacteroidota</taxon>
        <taxon>Cytophagia</taxon>
        <taxon>Cytophagales</taxon>
        <taxon>Hymenobacteraceae</taxon>
        <taxon>Hymenobacter</taxon>
    </lineage>
</organism>
<proteinExistence type="inferred from homology"/>
<dbReference type="CDD" id="cd06223">
    <property type="entry name" value="PRTases_typeI"/>
    <property type="match status" value="1"/>
</dbReference>
<keyword evidence="5" id="KW-1185">Reference proteome</keyword>
<evidence type="ECO:0000259" key="3">
    <source>
        <dbReference type="Pfam" id="PF18912"/>
    </source>
</evidence>
<dbReference type="InterPro" id="IPR044005">
    <property type="entry name" value="DZR_2"/>
</dbReference>
<dbReference type="Pfam" id="PF18912">
    <property type="entry name" value="DZR_2"/>
    <property type="match status" value="1"/>
</dbReference>
<dbReference type="PANTHER" id="PTHR47505">
    <property type="entry name" value="DNA UTILIZATION PROTEIN YHGH"/>
    <property type="match status" value="1"/>
</dbReference>
<feature type="domain" description="Double zinc ribbon" evidence="3">
    <location>
        <begin position="10"/>
        <end position="42"/>
    </location>
</feature>
<gene>
    <name evidence="4" type="ORF">GCM10023185_09800</name>
</gene>
<protein>
    <submittedName>
        <fullName evidence="4">ComF family protein</fullName>
    </submittedName>
</protein>
<feature type="domain" description="Phosphoribosyltransferase" evidence="2">
    <location>
        <begin position="137"/>
        <end position="229"/>
    </location>
</feature>
<sequence>MWHSLFNDFLGLIYPNVCLACREPMVRGEKHLCTRCRAELPYTDFHLLPPEENPLGRRFWGKLPLQHALSYVRFLRHGRIQQLLHQLKYKGQREVGTVLGQLYGAELQAAGLNTEFDLIVPVPLHPRKLSKRGYNQAAVFAEGLSKGLQLPWSALALRRTRFTSTQTRKNRTQRWENVATVFEVGLPEAIAGQRVLLVDDVLTTGATLEACGAVLLAGGAASISIATIACADR</sequence>
<dbReference type="SUPFAM" id="SSF53271">
    <property type="entry name" value="PRTase-like"/>
    <property type="match status" value="1"/>
</dbReference>
<dbReference type="Gene3D" id="3.40.50.2020">
    <property type="match status" value="1"/>
</dbReference>